<evidence type="ECO:0000259" key="4">
    <source>
        <dbReference type="Pfam" id="PF05175"/>
    </source>
</evidence>
<dbReference type="Gene3D" id="3.40.50.150">
    <property type="entry name" value="Vaccinia Virus protein VP39"/>
    <property type="match status" value="1"/>
</dbReference>
<organism evidence="5 6">
    <name type="scientific">Methanobacterium alkalithermotolerans</name>
    <dbReference type="NCBI Taxonomy" id="2731220"/>
    <lineage>
        <taxon>Archaea</taxon>
        <taxon>Methanobacteriati</taxon>
        <taxon>Methanobacteriota</taxon>
        <taxon>Methanomada group</taxon>
        <taxon>Methanobacteria</taxon>
        <taxon>Methanobacteriales</taxon>
        <taxon>Methanobacteriaceae</taxon>
        <taxon>Methanobacterium</taxon>
    </lineage>
</organism>
<dbReference type="OrthoDB" id="27149at2157"/>
<dbReference type="Proteomes" id="UP000681041">
    <property type="component" value="Chromosome"/>
</dbReference>
<dbReference type="InterPro" id="IPR052190">
    <property type="entry name" value="Euk-Arch_PrmC-MTase"/>
</dbReference>
<dbReference type="GO" id="GO:0008757">
    <property type="term" value="F:S-adenosylmethionine-dependent methyltransferase activity"/>
    <property type="evidence" value="ECO:0007669"/>
    <property type="project" value="TreeGrafter"/>
</dbReference>
<keyword evidence="6" id="KW-1185">Reference proteome</keyword>
<dbReference type="GeneID" id="64820269"/>
<dbReference type="RefSeq" id="WP_211532271.1">
    <property type="nucleotide sequence ID" value="NZ_CP058560.1"/>
</dbReference>
<keyword evidence="3" id="KW-0949">S-adenosyl-L-methionine</keyword>
<evidence type="ECO:0000313" key="5">
    <source>
        <dbReference type="EMBL" id="QUH23314.1"/>
    </source>
</evidence>
<dbReference type="NCBIfam" id="TIGR00537">
    <property type="entry name" value="hemK_rel_arch"/>
    <property type="match status" value="1"/>
</dbReference>
<feature type="domain" description="Methyltransferase small" evidence="4">
    <location>
        <begin position="22"/>
        <end position="113"/>
    </location>
</feature>
<dbReference type="GO" id="GO:0008276">
    <property type="term" value="F:protein methyltransferase activity"/>
    <property type="evidence" value="ECO:0007669"/>
    <property type="project" value="TreeGrafter"/>
</dbReference>
<accession>A0A8T8K4B8</accession>
<gene>
    <name evidence="5" type="ORF">HYG87_05850</name>
</gene>
<protein>
    <submittedName>
        <fullName evidence="5">Methyltransferase</fullName>
    </submittedName>
</protein>
<evidence type="ECO:0000256" key="2">
    <source>
        <dbReference type="ARBA" id="ARBA00022679"/>
    </source>
</evidence>
<dbReference type="CDD" id="cd02440">
    <property type="entry name" value="AdoMet_MTases"/>
    <property type="match status" value="1"/>
</dbReference>
<dbReference type="PANTHER" id="PTHR45875">
    <property type="entry name" value="METHYLTRANSFERASE N6AMT1"/>
    <property type="match status" value="1"/>
</dbReference>
<evidence type="ECO:0000313" key="6">
    <source>
        <dbReference type="Proteomes" id="UP000681041"/>
    </source>
</evidence>
<dbReference type="InterPro" id="IPR004557">
    <property type="entry name" value="PrmC-related"/>
</dbReference>
<dbReference type="KEGG" id="meme:HYG87_05850"/>
<dbReference type="InterPro" id="IPR007848">
    <property type="entry name" value="Small_mtfrase_dom"/>
</dbReference>
<keyword evidence="2" id="KW-0808">Transferase</keyword>
<dbReference type="GO" id="GO:0032259">
    <property type="term" value="P:methylation"/>
    <property type="evidence" value="ECO:0007669"/>
    <property type="project" value="UniProtKB-KW"/>
</dbReference>
<dbReference type="GO" id="GO:0035657">
    <property type="term" value="C:eRF1 methyltransferase complex"/>
    <property type="evidence" value="ECO:0007669"/>
    <property type="project" value="TreeGrafter"/>
</dbReference>
<proteinExistence type="predicted"/>
<name>A0A8T8K4B8_9EURY</name>
<dbReference type="AlphaFoldDB" id="A0A8T8K4B8"/>
<keyword evidence="1 5" id="KW-0489">Methyltransferase</keyword>
<dbReference type="NCBIfam" id="NF011529">
    <property type="entry name" value="PRK14968.1-3"/>
    <property type="match status" value="1"/>
</dbReference>
<reference evidence="5" key="1">
    <citation type="submission" date="2020-07" db="EMBL/GenBank/DDBJ databases">
        <title>Methanobacterium. sp. MethCan genome.</title>
        <authorList>
            <person name="Postec A."/>
            <person name="Quemeneur M."/>
        </authorList>
    </citation>
    <scope>NUCLEOTIDE SEQUENCE</scope>
    <source>
        <strain evidence="5">MethCAN</strain>
    </source>
</reference>
<dbReference type="Pfam" id="PF05175">
    <property type="entry name" value="MTS"/>
    <property type="match status" value="1"/>
</dbReference>
<dbReference type="SUPFAM" id="SSF53335">
    <property type="entry name" value="S-adenosyl-L-methionine-dependent methyltransferases"/>
    <property type="match status" value="1"/>
</dbReference>
<dbReference type="InterPro" id="IPR029063">
    <property type="entry name" value="SAM-dependent_MTases_sf"/>
</dbReference>
<dbReference type="PANTHER" id="PTHR45875:SF1">
    <property type="entry name" value="METHYLTRANSFERASE N6AMT1"/>
    <property type="match status" value="1"/>
</dbReference>
<evidence type="ECO:0000256" key="3">
    <source>
        <dbReference type="ARBA" id="ARBA00022691"/>
    </source>
</evidence>
<evidence type="ECO:0000256" key="1">
    <source>
        <dbReference type="ARBA" id="ARBA00022603"/>
    </source>
</evidence>
<sequence length="197" mass="22206">MMKYKGLKIESCDRVYTPSEDTLLLADNLKSEKNDYVLEIGTGTGFIALTASLIAKKVVATDINPHAVKCAWKNLKINNISNMEVRQGDLFKPVEGEKFDLIIFNTPYLPSSEDEIIEDDLDAAWNGGIDGRKVIDVFLDDLKDYLCKKGRVQLVQSSLSDNKKTLKKLEKMGFNAEITAMERFFFEEIVVISAELK</sequence>
<dbReference type="EMBL" id="CP058560">
    <property type="protein sequence ID" value="QUH23314.1"/>
    <property type="molecule type" value="Genomic_DNA"/>
</dbReference>